<dbReference type="RefSeq" id="WP_143985671.1">
    <property type="nucleotide sequence ID" value="NZ_CP041692.1"/>
</dbReference>
<feature type="transmembrane region" description="Helical" evidence="1">
    <location>
        <begin position="154"/>
        <end position="172"/>
    </location>
</feature>
<feature type="transmembrane region" description="Helical" evidence="1">
    <location>
        <begin position="236"/>
        <end position="258"/>
    </location>
</feature>
<feature type="transmembrane region" description="Helical" evidence="1">
    <location>
        <begin position="205"/>
        <end position="224"/>
    </location>
</feature>
<dbReference type="OrthoDB" id="4659043at2"/>
<dbReference type="KEGG" id="mik:FOE78_07090"/>
<dbReference type="EMBL" id="CP041692">
    <property type="protein sequence ID" value="QDP95703.1"/>
    <property type="molecule type" value="Genomic_DNA"/>
</dbReference>
<feature type="signal peptide" evidence="2">
    <location>
        <begin position="1"/>
        <end position="22"/>
    </location>
</feature>
<feature type="transmembrane region" description="Helical" evidence="1">
    <location>
        <begin position="37"/>
        <end position="56"/>
    </location>
</feature>
<dbReference type="AlphaFoldDB" id="A0A516PX00"/>
<gene>
    <name evidence="3" type="ORF">FOE78_07090</name>
</gene>
<name>A0A516PX00_9ACTN</name>
<keyword evidence="1" id="KW-1133">Transmembrane helix</keyword>
<feature type="transmembrane region" description="Helical" evidence="1">
    <location>
        <begin position="72"/>
        <end position="93"/>
    </location>
</feature>
<sequence length="486" mass="52627">MTALSLGLRWVVLIAATMLAFAHTVGAAAVAVREGYELSYVPVVVSYAGFAAIAVRRRNRPVVEIHDRETDFIVAAIGVVFSLVAASLLAPTISGGARMWRIDLLMMWVFAVSGATVLFGLRRVFQYRWAWLTLILIWPLPVRLLMFGLGHGSFRWIAGLHLAVIVALLIIGRRPGERLWWLAPAAALLVAAPLVGLDIDRSPRLAVVAPLVAIVAGGLCWLLRDEWDWRGLRKPVVSRPLPAMAGLMVAAVIGYVVVPPLPPLRQLPELPVRSSADGPGTVVPAGWTLLNKTSYPGQSAYFGVHATWYRYRIQARDAAAGPGAVDGVGRKRQMVIDELTTERPRTFDLFGLQTTYPIGDFELTPAVNVDLGHGVRGELHAAVDPRARLTWSMVTFSFTLPSAAVAGTASGGPAQVGQRITLLLVDDHRPTAPFPRPTRAMLDSLRAVLTAVLRRSGDVRPPPIKNADLLVSAAQRIVNQRVEGAS</sequence>
<feature type="transmembrane region" description="Helical" evidence="1">
    <location>
        <begin position="179"/>
        <end position="199"/>
    </location>
</feature>
<dbReference type="Proteomes" id="UP000319263">
    <property type="component" value="Chromosome"/>
</dbReference>
<evidence type="ECO:0000256" key="2">
    <source>
        <dbReference type="SAM" id="SignalP"/>
    </source>
</evidence>
<evidence type="ECO:0000313" key="4">
    <source>
        <dbReference type="Proteomes" id="UP000319263"/>
    </source>
</evidence>
<reference evidence="3 4" key="1">
    <citation type="submission" date="2019-07" db="EMBL/GenBank/DDBJ databases">
        <title>Microlunatus dokdonensis sp. nov. isolated from the rhizospheric soil of the wild plant Elymus tsukushiensis.</title>
        <authorList>
            <person name="Ghim S.-Y."/>
            <person name="Hwang Y.-J."/>
            <person name="Son J.-S."/>
            <person name="Shin J.-H."/>
        </authorList>
    </citation>
    <scope>NUCLEOTIDE SEQUENCE [LARGE SCALE GENOMIC DNA]</scope>
    <source>
        <strain evidence="3 4">KUDC0627</strain>
    </source>
</reference>
<keyword evidence="1" id="KW-0812">Transmembrane</keyword>
<feature type="chain" id="PRO_5039721328" description="Polyketide cyclase / dehydrase and lipid transport" evidence="2">
    <location>
        <begin position="23"/>
        <end position="486"/>
    </location>
</feature>
<feature type="transmembrane region" description="Helical" evidence="1">
    <location>
        <begin position="105"/>
        <end position="122"/>
    </location>
</feature>
<keyword evidence="1" id="KW-0472">Membrane</keyword>
<evidence type="ECO:0000313" key="3">
    <source>
        <dbReference type="EMBL" id="QDP95703.1"/>
    </source>
</evidence>
<proteinExistence type="predicted"/>
<feature type="transmembrane region" description="Helical" evidence="1">
    <location>
        <begin position="129"/>
        <end position="148"/>
    </location>
</feature>
<evidence type="ECO:0000256" key="1">
    <source>
        <dbReference type="SAM" id="Phobius"/>
    </source>
</evidence>
<protein>
    <recommendedName>
        <fullName evidence="5">Polyketide cyclase / dehydrase and lipid transport</fullName>
    </recommendedName>
</protein>
<organism evidence="3 4">
    <name type="scientific">Microlunatus elymi</name>
    <dbReference type="NCBI Taxonomy" id="2596828"/>
    <lineage>
        <taxon>Bacteria</taxon>
        <taxon>Bacillati</taxon>
        <taxon>Actinomycetota</taxon>
        <taxon>Actinomycetes</taxon>
        <taxon>Propionibacteriales</taxon>
        <taxon>Propionibacteriaceae</taxon>
        <taxon>Microlunatus</taxon>
    </lineage>
</organism>
<keyword evidence="4" id="KW-1185">Reference proteome</keyword>
<keyword evidence="2" id="KW-0732">Signal</keyword>
<accession>A0A516PX00</accession>
<evidence type="ECO:0008006" key="5">
    <source>
        <dbReference type="Google" id="ProtNLM"/>
    </source>
</evidence>